<evidence type="ECO:0000313" key="1">
    <source>
        <dbReference type="EMBL" id="KAH7918357.1"/>
    </source>
</evidence>
<comment type="caution">
    <text evidence="1">The sequence shown here is derived from an EMBL/GenBank/DDBJ whole genome shotgun (WGS) entry which is preliminary data.</text>
</comment>
<dbReference type="EMBL" id="MU266800">
    <property type="protein sequence ID" value="KAH7918357.1"/>
    <property type="molecule type" value="Genomic_DNA"/>
</dbReference>
<feature type="non-terminal residue" evidence="1">
    <location>
        <position position="1"/>
    </location>
</feature>
<protein>
    <submittedName>
        <fullName evidence="1">Uncharacterized protein</fullName>
    </submittedName>
</protein>
<feature type="non-terminal residue" evidence="1">
    <location>
        <position position="153"/>
    </location>
</feature>
<reference evidence="1" key="1">
    <citation type="journal article" date="2021" name="New Phytol.">
        <title>Evolutionary innovations through gain and loss of genes in the ectomycorrhizal Boletales.</title>
        <authorList>
            <person name="Wu G."/>
            <person name="Miyauchi S."/>
            <person name="Morin E."/>
            <person name="Kuo A."/>
            <person name="Drula E."/>
            <person name="Varga T."/>
            <person name="Kohler A."/>
            <person name="Feng B."/>
            <person name="Cao Y."/>
            <person name="Lipzen A."/>
            <person name="Daum C."/>
            <person name="Hundley H."/>
            <person name="Pangilinan J."/>
            <person name="Johnson J."/>
            <person name="Barry K."/>
            <person name="LaButti K."/>
            <person name="Ng V."/>
            <person name="Ahrendt S."/>
            <person name="Min B."/>
            <person name="Choi I.G."/>
            <person name="Park H."/>
            <person name="Plett J.M."/>
            <person name="Magnuson J."/>
            <person name="Spatafora J.W."/>
            <person name="Nagy L.G."/>
            <person name="Henrissat B."/>
            <person name="Grigoriev I.V."/>
            <person name="Yang Z.L."/>
            <person name="Xu J."/>
            <person name="Martin F.M."/>
        </authorList>
    </citation>
    <scope>NUCLEOTIDE SEQUENCE</scope>
    <source>
        <strain evidence="1">KUC20120723A-06</strain>
    </source>
</reference>
<organism evidence="1 2">
    <name type="scientific">Leucogyrophana mollusca</name>
    <dbReference type="NCBI Taxonomy" id="85980"/>
    <lineage>
        <taxon>Eukaryota</taxon>
        <taxon>Fungi</taxon>
        <taxon>Dikarya</taxon>
        <taxon>Basidiomycota</taxon>
        <taxon>Agaricomycotina</taxon>
        <taxon>Agaricomycetes</taxon>
        <taxon>Agaricomycetidae</taxon>
        <taxon>Boletales</taxon>
        <taxon>Boletales incertae sedis</taxon>
        <taxon>Leucogyrophana</taxon>
    </lineage>
</organism>
<dbReference type="Proteomes" id="UP000790709">
    <property type="component" value="Unassembled WGS sequence"/>
</dbReference>
<name>A0ACB8AYG8_9AGAM</name>
<gene>
    <name evidence="1" type="ORF">BV22DRAFT_991329</name>
</gene>
<accession>A0ACB8AYG8</accession>
<evidence type="ECO:0000313" key="2">
    <source>
        <dbReference type="Proteomes" id="UP000790709"/>
    </source>
</evidence>
<sequence length="153" mass="16865">SEKQVFWLHGIAGTGELTSQTQSLGVLPKSDVWGRALNSIATSTVGMIPPFLFGSIAYRLASFSSTLKVHILAAVKAHGNTTQFSPREQLQKYVIAPMNQLAFSGPIIIVLNAQDECGSERGRQDILGAMYDEMTNFPRFVRVFLVSRYEVDI</sequence>
<proteinExistence type="predicted"/>
<keyword evidence="2" id="KW-1185">Reference proteome</keyword>